<dbReference type="EMBL" id="LCAH01000018">
    <property type="protein sequence ID" value="KKR86160.1"/>
    <property type="molecule type" value="Genomic_DNA"/>
</dbReference>
<protein>
    <submittedName>
        <fullName evidence="1">Uncharacterized protein</fullName>
    </submittedName>
</protein>
<reference evidence="1 2" key="1">
    <citation type="journal article" date="2015" name="Nature">
        <title>rRNA introns, odd ribosomes, and small enigmatic genomes across a large radiation of phyla.</title>
        <authorList>
            <person name="Brown C.T."/>
            <person name="Hug L.A."/>
            <person name="Thomas B.C."/>
            <person name="Sharon I."/>
            <person name="Castelle C.J."/>
            <person name="Singh A."/>
            <person name="Wilkins M.J."/>
            <person name="Williams K.H."/>
            <person name="Banfield J.F."/>
        </authorList>
    </citation>
    <scope>NUCLEOTIDE SEQUENCE [LARGE SCALE GENOMIC DNA]</scope>
</reference>
<evidence type="ECO:0000313" key="2">
    <source>
        <dbReference type="Proteomes" id="UP000034616"/>
    </source>
</evidence>
<proteinExistence type="predicted"/>
<gene>
    <name evidence="1" type="ORF">UU35_C0018G0006</name>
</gene>
<evidence type="ECO:0000313" key="1">
    <source>
        <dbReference type="EMBL" id="KKR86160.1"/>
    </source>
</evidence>
<dbReference type="Proteomes" id="UP000034616">
    <property type="component" value="Unassembled WGS sequence"/>
</dbReference>
<name>A0A0G0WNZ0_9BACT</name>
<sequence>MDKIDRKKTVYEGDRISFLMQGKYKAGLPVSLRLHFDKLQDGHGIVKFDRAGTVLPTGVELGGREGYERMLDGIDVAYIEGHNGLSLKFEGDEMPIFGIEKVHPAEGAELYFHVLPVELGGDGEIVSNETIFHE</sequence>
<comment type="caution">
    <text evidence="1">The sequence shown here is derived from an EMBL/GenBank/DDBJ whole genome shotgun (WGS) entry which is preliminary data.</text>
</comment>
<dbReference type="AlphaFoldDB" id="A0A0G0WNZ0"/>
<accession>A0A0G0WNZ0</accession>
<organism evidence="1 2">
    <name type="scientific">Candidatus Uhrbacteria bacterium GW2011_GWC2_41_11</name>
    <dbReference type="NCBI Taxonomy" id="1618985"/>
    <lineage>
        <taxon>Bacteria</taxon>
        <taxon>Candidatus Uhriibacteriota</taxon>
    </lineage>
</organism>